<accession>A0A285B9C6</accession>
<dbReference type="AlphaFoldDB" id="A0A285B9C6"/>
<evidence type="ECO:0000313" key="1">
    <source>
        <dbReference type="EMBL" id="SNU37587.1"/>
    </source>
</evidence>
<name>A0A285B9C6_9ENTR</name>
<gene>
    <name evidence="1" type="ORF">KOSB73_40133</name>
</gene>
<protein>
    <submittedName>
        <fullName evidence="1">Uncharacterized protein</fullName>
    </submittedName>
</protein>
<organism evidence="1 2">
    <name type="scientific">Klebsiella grimontii</name>
    <dbReference type="NCBI Taxonomy" id="2058152"/>
    <lineage>
        <taxon>Bacteria</taxon>
        <taxon>Pseudomonadati</taxon>
        <taxon>Pseudomonadota</taxon>
        <taxon>Gammaproteobacteria</taxon>
        <taxon>Enterobacterales</taxon>
        <taxon>Enterobacteriaceae</taxon>
        <taxon>Klebsiella/Raoultella group</taxon>
        <taxon>Klebsiella</taxon>
    </lineage>
</organism>
<dbReference type="Proteomes" id="UP000220639">
    <property type="component" value="Unassembled WGS sequence"/>
</dbReference>
<proteinExistence type="predicted"/>
<dbReference type="RefSeq" id="WP_098141210.1">
    <property type="nucleotide sequence ID" value="NZ_CBCSJA010000052.1"/>
</dbReference>
<reference evidence="2" key="1">
    <citation type="submission" date="2017-08" db="EMBL/GenBank/DDBJ databases">
        <authorList>
            <person name="Brisse S."/>
        </authorList>
    </citation>
    <scope>NUCLEOTIDE SEQUENCE [LARGE SCALE GENOMIC DNA]</scope>
    <source>
        <strain evidence="2">06D021</strain>
    </source>
</reference>
<evidence type="ECO:0000313" key="2">
    <source>
        <dbReference type="Proteomes" id="UP000220639"/>
    </source>
</evidence>
<sequence length="207" mass="23765">MPDKTHSYHVITDNLYLGYGIRTVLENMTGGKEACYLSLPDIRITREGVRSLVLRHKVTLTLLAVRCIRLRRLILRFLGERQEKVLVMSPPALFRKEQEWRHVRNIVTIPMDVSANALRQSVFSAVREEPFIPVTARERHLIDGLYRGCSDETLSQKLGCSVRNISQTRNRMMSRIGGLKGIHGFLLCRDIVSMYDREENGADRADL</sequence>
<dbReference type="EMBL" id="FZTC01000034">
    <property type="protein sequence ID" value="SNU37587.1"/>
    <property type="molecule type" value="Genomic_DNA"/>
</dbReference>